<keyword evidence="3" id="KW-1185">Reference proteome</keyword>
<evidence type="ECO:0000313" key="2">
    <source>
        <dbReference type="EnsemblPlants" id="AUR62011101-RA:cds"/>
    </source>
</evidence>
<protein>
    <recommendedName>
        <fullName evidence="1">MULE transposase domain-containing protein</fullName>
    </recommendedName>
</protein>
<dbReference type="InterPro" id="IPR018289">
    <property type="entry name" value="MULE_transposase_dom"/>
</dbReference>
<dbReference type="InterPro" id="IPR052579">
    <property type="entry name" value="Zinc_finger_SWIM"/>
</dbReference>
<organism evidence="2 3">
    <name type="scientific">Chenopodium quinoa</name>
    <name type="common">Quinoa</name>
    <dbReference type="NCBI Taxonomy" id="63459"/>
    <lineage>
        <taxon>Eukaryota</taxon>
        <taxon>Viridiplantae</taxon>
        <taxon>Streptophyta</taxon>
        <taxon>Embryophyta</taxon>
        <taxon>Tracheophyta</taxon>
        <taxon>Spermatophyta</taxon>
        <taxon>Magnoliopsida</taxon>
        <taxon>eudicotyledons</taxon>
        <taxon>Gunneridae</taxon>
        <taxon>Pentapetalae</taxon>
        <taxon>Caryophyllales</taxon>
        <taxon>Chenopodiaceae</taxon>
        <taxon>Chenopodioideae</taxon>
        <taxon>Atripliceae</taxon>
        <taxon>Chenopodium</taxon>
    </lineage>
</organism>
<accession>A0A803LDM1</accession>
<feature type="domain" description="MULE transposase" evidence="1">
    <location>
        <begin position="2"/>
        <end position="57"/>
    </location>
</feature>
<reference evidence="2" key="1">
    <citation type="journal article" date="2017" name="Nature">
        <title>The genome of Chenopodium quinoa.</title>
        <authorList>
            <person name="Jarvis D.E."/>
            <person name="Ho Y.S."/>
            <person name="Lightfoot D.J."/>
            <person name="Schmoeckel S.M."/>
            <person name="Li B."/>
            <person name="Borm T.J.A."/>
            <person name="Ohyanagi H."/>
            <person name="Mineta K."/>
            <person name="Michell C.T."/>
            <person name="Saber N."/>
            <person name="Kharbatia N.M."/>
            <person name="Rupper R.R."/>
            <person name="Sharp A.R."/>
            <person name="Dally N."/>
            <person name="Boughton B.A."/>
            <person name="Woo Y.H."/>
            <person name="Gao G."/>
            <person name="Schijlen E.G.W.M."/>
            <person name="Guo X."/>
            <person name="Momin A.A."/>
            <person name="Negrao S."/>
            <person name="Al-Babili S."/>
            <person name="Gehring C."/>
            <person name="Roessner U."/>
            <person name="Jung C."/>
            <person name="Murphy K."/>
            <person name="Arold S.T."/>
            <person name="Gojobori T."/>
            <person name="van der Linden C.G."/>
            <person name="van Loo E.N."/>
            <person name="Jellen E.N."/>
            <person name="Maughan P.J."/>
            <person name="Tester M."/>
        </authorList>
    </citation>
    <scope>NUCLEOTIDE SEQUENCE [LARGE SCALE GENOMIC DNA]</scope>
    <source>
        <strain evidence="2">cv. PI 614886</strain>
    </source>
</reference>
<evidence type="ECO:0000313" key="3">
    <source>
        <dbReference type="Proteomes" id="UP000596660"/>
    </source>
</evidence>
<dbReference type="PANTHER" id="PTHR31569">
    <property type="entry name" value="SWIM-TYPE DOMAIN-CONTAINING PROTEIN"/>
    <property type="match status" value="1"/>
</dbReference>
<dbReference type="Proteomes" id="UP000596660">
    <property type="component" value="Unplaced"/>
</dbReference>
<proteinExistence type="predicted"/>
<sequence>DETAASYYWVLEKLRNYIGPNVQPSAIVCDCEGGLFAPIAELFPESSHLLCTWHINNCVKVKAYNLFNKNLDSVERLVNGKWRKILQATTEAEYDRALNNFKDAYQWCPAIVDFVMQQWVPQREKFVKYWKNQVLHFGN</sequence>
<reference evidence="2" key="2">
    <citation type="submission" date="2021-03" db="UniProtKB">
        <authorList>
            <consortium name="EnsemblPlants"/>
        </authorList>
    </citation>
    <scope>IDENTIFICATION</scope>
</reference>
<dbReference type="Gramene" id="AUR62011101-RA">
    <property type="protein sequence ID" value="AUR62011101-RA:cds"/>
    <property type="gene ID" value="AUR62011101"/>
</dbReference>
<dbReference type="Pfam" id="PF10551">
    <property type="entry name" value="MULE"/>
    <property type="match status" value="1"/>
</dbReference>
<dbReference type="PANTHER" id="PTHR31569:SF4">
    <property type="entry name" value="SWIM-TYPE DOMAIN-CONTAINING PROTEIN"/>
    <property type="match status" value="1"/>
</dbReference>
<evidence type="ECO:0000259" key="1">
    <source>
        <dbReference type="Pfam" id="PF10551"/>
    </source>
</evidence>
<name>A0A803LDM1_CHEQI</name>
<dbReference type="EnsemblPlants" id="AUR62011101-RA">
    <property type="protein sequence ID" value="AUR62011101-RA:cds"/>
    <property type="gene ID" value="AUR62011101"/>
</dbReference>
<dbReference type="AlphaFoldDB" id="A0A803LDM1"/>